<proteinExistence type="inferred from homology"/>
<dbReference type="EMBL" id="PGOL01002250">
    <property type="protein sequence ID" value="PKI49380.1"/>
    <property type="molecule type" value="Genomic_DNA"/>
</dbReference>
<dbReference type="Pfam" id="PF13561">
    <property type="entry name" value="adh_short_C2"/>
    <property type="match status" value="1"/>
</dbReference>
<evidence type="ECO:0000256" key="1">
    <source>
        <dbReference type="ARBA" id="ARBA00006484"/>
    </source>
</evidence>
<dbReference type="PANTHER" id="PTHR43180">
    <property type="entry name" value="3-OXOACYL-(ACYL-CARRIER-PROTEIN) REDUCTASE (AFU_ORTHOLOGUE AFUA_6G11210)"/>
    <property type="match status" value="1"/>
</dbReference>
<evidence type="ECO:0000313" key="4">
    <source>
        <dbReference type="Proteomes" id="UP000233551"/>
    </source>
</evidence>
<reference evidence="3 4" key="1">
    <citation type="submission" date="2017-11" db="EMBL/GenBank/DDBJ databases">
        <title>De-novo sequencing of pomegranate (Punica granatum L.) genome.</title>
        <authorList>
            <person name="Akparov Z."/>
            <person name="Amiraslanov A."/>
            <person name="Hajiyeva S."/>
            <person name="Abbasov M."/>
            <person name="Kaur K."/>
            <person name="Hamwieh A."/>
            <person name="Solovyev V."/>
            <person name="Salamov A."/>
            <person name="Braich B."/>
            <person name="Kosarev P."/>
            <person name="Mahmoud A."/>
            <person name="Hajiyev E."/>
            <person name="Babayeva S."/>
            <person name="Izzatullayeva V."/>
            <person name="Mammadov A."/>
            <person name="Mammadov A."/>
            <person name="Sharifova S."/>
            <person name="Ojaghi J."/>
            <person name="Eynullazada K."/>
            <person name="Bayramov B."/>
            <person name="Abdulazimova A."/>
            <person name="Shahmuradov I."/>
        </authorList>
    </citation>
    <scope>NUCLEOTIDE SEQUENCE [LARGE SCALE GENOMIC DNA]</scope>
    <source>
        <strain evidence="4">cv. AG2017</strain>
        <tissue evidence="3">Leaf</tissue>
    </source>
</reference>
<gene>
    <name evidence="3" type="ORF">CRG98_030308</name>
</gene>
<dbReference type="AlphaFoldDB" id="A0A2I0J0C0"/>
<keyword evidence="2" id="KW-0560">Oxidoreductase</keyword>
<dbReference type="GO" id="GO:0016491">
    <property type="term" value="F:oxidoreductase activity"/>
    <property type="evidence" value="ECO:0007669"/>
    <property type="project" value="UniProtKB-KW"/>
</dbReference>
<dbReference type="PANTHER" id="PTHR43180:SF37">
    <property type="entry name" value="TROPINONE REDUCTASE-LIKE 2"/>
    <property type="match status" value="1"/>
</dbReference>
<comment type="caution">
    <text evidence="3">The sequence shown here is derived from an EMBL/GenBank/DDBJ whole genome shotgun (WGS) entry which is preliminary data.</text>
</comment>
<dbReference type="OrthoDB" id="294295at2759"/>
<dbReference type="Proteomes" id="UP000233551">
    <property type="component" value="Unassembled WGS sequence"/>
</dbReference>
<protein>
    <submittedName>
        <fullName evidence="3">Uncharacterized protein</fullName>
    </submittedName>
</protein>
<dbReference type="PRINTS" id="PR00081">
    <property type="entry name" value="GDHRDH"/>
</dbReference>
<dbReference type="STRING" id="22663.A0A2I0J0C0"/>
<accession>A0A2I0J0C0</accession>
<dbReference type="InterPro" id="IPR036291">
    <property type="entry name" value="NAD(P)-bd_dom_sf"/>
</dbReference>
<evidence type="ECO:0000313" key="3">
    <source>
        <dbReference type="EMBL" id="PKI49380.1"/>
    </source>
</evidence>
<organism evidence="3 4">
    <name type="scientific">Punica granatum</name>
    <name type="common">Pomegranate</name>
    <dbReference type="NCBI Taxonomy" id="22663"/>
    <lineage>
        <taxon>Eukaryota</taxon>
        <taxon>Viridiplantae</taxon>
        <taxon>Streptophyta</taxon>
        <taxon>Embryophyta</taxon>
        <taxon>Tracheophyta</taxon>
        <taxon>Spermatophyta</taxon>
        <taxon>Magnoliopsida</taxon>
        <taxon>eudicotyledons</taxon>
        <taxon>Gunneridae</taxon>
        <taxon>Pentapetalae</taxon>
        <taxon>rosids</taxon>
        <taxon>malvids</taxon>
        <taxon>Myrtales</taxon>
        <taxon>Lythraceae</taxon>
        <taxon>Punica</taxon>
    </lineage>
</organism>
<keyword evidence="4" id="KW-1185">Reference proteome</keyword>
<dbReference type="FunFam" id="3.40.50.720:FF:000084">
    <property type="entry name" value="Short-chain dehydrogenase reductase"/>
    <property type="match status" value="1"/>
</dbReference>
<dbReference type="SUPFAM" id="SSF51735">
    <property type="entry name" value="NAD(P)-binding Rossmann-fold domains"/>
    <property type="match status" value="1"/>
</dbReference>
<name>A0A2I0J0C0_PUNGR</name>
<dbReference type="Gene3D" id="3.40.50.720">
    <property type="entry name" value="NAD(P)-binding Rossmann-like Domain"/>
    <property type="match status" value="1"/>
</dbReference>
<dbReference type="PRINTS" id="PR00080">
    <property type="entry name" value="SDRFAMILY"/>
</dbReference>
<dbReference type="GeneID" id="116197217"/>
<sequence length="279" mass="29256">MASFQTTHRRLESKVVIITGGASGIGASSATLFWEHGAFVVIADIRDELGQALVGKLGKRASYVHCDVSKEGDISSLVDTTVAKHGKLDVMYNNAGVVDRPWSSILESIKADMDRVVGVNLYGAFYGAKHAARVMVPRRGGCILFTTSSCTAISGFASHPYMASKCAIVGMAKSLAGELGQHGIRVNCISPHAVAGTRISSEMKGLEGMPAEASKEALGEMGNLKGQVLEPESIAQAALFLASDEANYVSGLNLLVDGGFSVVNPSLMIAAMGMGHPRQ</sequence>
<comment type="similarity">
    <text evidence="1">Belongs to the short-chain dehydrogenases/reductases (SDR) family.</text>
</comment>
<dbReference type="InterPro" id="IPR002347">
    <property type="entry name" value="SDR_fam"/>
</dbReference>
<evidence type="ECO:0000256" key="2">
    <source>
        <dbReference type="ARBA" id="ARBA00023002"/>
    </source>
</evidence>